<comment type="caution">
    <text evidence="5">The sequence shown here is derived from an EMBL/GenBank/DDBJ whole genome shotgun (WGS) entry which is preliminary data.</text>
</comment>
<name>A0AA39GEF4_SARSR</name>
<dbReference type="PANTHER" id="PTHR43391">
    <property type="entry name" value="RETINOL DEHYDROGENASE-RELATED"/>
    <property type="match status" value="1"/>
</dbReference>
<dbReference type="Gene3D" id="3.40.50.720">
    <property type="entry name" value="NAD(P)-binding Rossmann-like Domain"/>
    <property type="match status" value="1"/>
</dbReference>
<dbReference type="PRINTS" id="PR00080">
    <property type="entry name" value="SDRFAMILY"/>
</dbReference>
<evidence type="ECO:0000313" key="6">
    <source>
        <dbReference type="Proteomes" id="UP001175261"/>
    </source>
</evidence>
<dbReference type="PANTHER" id="PTHR43391:SF14">
    <property type="entry name" value="DEHYDROGENASE_REDUCTASE SDR FAMILY PROTEIN 7-LIKE"/>
    <property type="match status" value="1"/>
</dbReference>
<evidence type="ECO:0000256" key="1">
    <source>
        <dbReference type="ARBA" id="ARBA00006484"/>
    </source>
</evidence>
<feature type="compositionally biased region" description="Low complexity" evidence="4">
    <location>
        <begin position="499"/>
        <end position="510"/>
    </location>
</feature>
<sequence length="516" mass="56911">MPPPRGRPNILEGPADYDMTKQVHSDTYPSISPLNADLSSRAVFITGASRGIGLEIAVSYARAGASYLALGARSDLQGTVKTVLDAANDAGRPEPVVLPVRVDISSAKSVEAAARQVRDEFGRLDIIVNNSGVLKDMGRPFAESDPDAWFGNYEVNLKGPYLVLRSFIPLLLETVAGFKTVVTISSVGGLLATPGLSGYQGSKWAVLKLTEHAQNEYGGQGLVTYNVHPGNIHTTMLEGELPDYLKPVFVDTAQLTGDALVYLTKEKRDWLAGRYVNLTWDMPELVAKKAEIVEKDMLKLKMVVLWIAMENHQDHIDSLLQRYLLLLDEYTRLRTQLSNLQASVFRDIARANFSAERGLRYGQDHYDERMQALRTVRIEMEEEGQEKGVPVFEVVLKQSDQEDKHGAESTEDEESSAHGDDTNEEDEKEEEEASQKKKVIAKDPLRWFGLLTPQSLRTAQASSIEAVSVVIPRLATLNQEMINVEIQVRRARKKRAKAEAAAGKEPVAAGSGIKAA</sequence>
<dbReference type="InterPro" id="IPR036291">
    <property type="entry name" value="NAD(P)-bd_dom_sf"/>
</dbReference>
<keyword evidence="2" id="KW-0521">NADP</keyword>
<evidence type="ECO:0000313" key="5">
    <source>
        <dbReference type="EMBL" id="KAK0385815.1"/>
    </source>
</evidence>
<dbReference type="SUPFAM" id="SSF51735">
    <property type="entry name" value="NAD(P)-binding Rossmann-fold domains"/>
    <property type="match status" value="1"/>
</dbReference>
<evidence type="ECO:0000256" key="2">
    <source>
        <dbReference type="ARBA" id="ARBA00022857"/>
    </source>
</evidence>
<dbReference type="EMBL" id="JAPDFR010000006">
    <property type="protein sequence ID" value="KAK0385815.1"/>
    <property type="molecule type" value="Genomic_DNA"/>
</dbReference>
<dbReference type="Proteomes" id="UP001175261">
    <property type="component" value="Unassembled WGS sequence"/>
</dbReference>
<feature type="region of interest" description="Disordered" evidence="4">
    <location>
        <begin position="400"/>
        <end position="437"/>
    </location>
</feature>
<keyword evidence="3" id="KW-0560">Oxidoreductase</keyword>
<dbReference type="CDD" id="cd05233">
    <property type="entry name" value="SDR_c"/>
    <property type="match status" value="1"/>
</dbReference>
<feature type="region of interest" description="Disordered" evidence="4">
    <location>
        <begin position="497"/>
        <end position="516"/>
    </location>
</feature>
<dbReference type="PRINTS" id="PR00081">
    <property type="entry name" value="GDHRDH"/>
</dbReference>
<dbReference type="Pfam" id="PF00106">
    <property type="entry name" value="adh_short"/>
    <property type="match status" value="1"/>
</dbReference>
<evidence type="ECO:0000256" key="4">
    <source>
        <dbReference type="SAM" id="MobiDB-lite"/>
    </source>
</evidence>
<dbReference type="InterPro" id="IPR002347">
    <property type="entry name" value="SDR_fam"/>
</dbReference>
<accession>A0AA39GEF4</accession>
<protein>
    <submittedName>
        <fullName evidence="5">Uncharacterized protein</fullName>
    </submittedName>
</protein>
<dbReference type="GO" id="GO:0070072">
    <property type="term" value="P:vacuolar proton-transporting V-type ATPase complex assembly"/>
    <property type="evidence" value="ECO:0007669"/>
    <property type="project" value="InterPro"/>
</dbReference>
<gene>
    <name evidence="5" type="ORF">NLU13_6992</name>
</gene>
<proteinExistence type="inferred from homology"/>
<dbReference type="InterPro" id="IPR040357">
    <property type="entry name" value="Vma22/CCDC115"/>
</dbReference>
<dbReference type="GO" id="GO:0016491">
    <property type="term" value="F:oxidoreductase activity"/>
    <property type="evidence" value="ECO:0007669"/>
    <property type="project" value="UniProtKB-KW"/>
</dbReference>
<dbReference type="AlphaFoldDB" id="A0AA39GEF4"/>
<feature type="compositionally biased region" description="Acidic residues" evidence="4">
    <location>
        <begin position="422"/>
        <end position="432"/>
    </location>
</feature>
<reference evidence="5" key="1">
    <citation type="submission" date="2022-10" db="EMBL/GenBank/DDBJ databases">
        <title>Determination and structural analysis of whole genome sequence of Sarocladium strictum F4-1.</title>
        <authorList>
            <person name="Hu L."/>
            <person name="Jiang Y."/>
        </authorList>
    </citation>
    <scope>NUCLEOTIDE SEQUENCE</scope>
    <source>
        <strain evidence="5">F4-1</strain>
    </source>
</reference>
<dbReference type="Pfam" id="PF21730">
    <property type="entry name" value="Vma22_CCDC115"/>
    <property type="match status" value="1"/>
</dbReference>
<keyword evidence="6" id="KW-1185">Reference proteome</keyword>
<organism evidence="5 6">
    <name type="scientific">Sarocladium strictum</name>
    <name type="common">Black bundle disease fungus</name>
    <name type="synonym">Acremonium strictum</name>
    <dbReference type="NCBI Taxonomy" id="5046"/>
    <lineage>
        <taxon>Eukaryota</taxon>
        <taxon>Fungi</taxon>
        <taxon>Dikarya</taxon>
        <taxon>Ascomycota</taxon>
        <taxon>Pezizomycotina</taxon>
        <taxon>Sordariomycetes</taxon>
        <taxon>Hypocreomycetidae</taxon>
        <taxon>Hypocreales</taxon>
        <taxon>Sarocladiaceae</taxon>
        <taxon>Sarocladium</taxon>
    </lineage>
</organism>
<comment type="similarity">
    <text evidence="1">Belongs to the short-chain dehydrogenases/reductases (SDR) family.</text>
</comment>
<evidence type="ECO:0000256" key="3">
    <source>
        <dbReference type="ARBA" id="ARBA00023002"/>
    </source>
</evidence>